<evidence type="ECO:0000256" key="6">
    <source>
        <dbReference type="PROSITE-ProRule" id="PRU00089"/>
    </source>
</evidence>
<evidence type="ECO:0000256" key="7">
    <source>
        <dbReference type="SAM" id="MobiDB-lite"/>
    </source>
</evidence>
<dbReference type="SUPFAM" id="SSF46785">
    <property type="entry name" value="Winged helix' DNA-binding domain"/>
    <property type="match status" value="1"/>
</dbReference>
<dbReference type="PROSITE" id="PS50039">
    <property type="entry name" value="FORK_HEAD_3"/>
    <property type="match status" value="1"/>
</dbReference>
<dbReference type="OrthoDB" id="5954824at2759"/>
<dbReference type="AlphaFoldDB" id="A0A3E2H0Y7"/>
<feature type="region of interest" description="Disordered" evidence="7">
    <location>
        <begin position="594"/>
        <end position="647"/>
    </location>
</feature>
<feature type="compositionally biased region" description="Basic and acidic residues" evidence="7">
    <location>
        <begin position="246"/>
        <end position="257"/>
    </location>
</feature>
<keyword evidence="3 6" id="KW-0238">DNA-binding</keyword>
<dbReference type="FunFam" id="1.10.10.10:FF:000030">
    <property type="entry name" value="Forkhead box protein K2"/>
    <property type="match status" value="1"/>
</dbReference>
<feature type="region of interest" description="Disordered" evidence="7">
    <location>
        <begin position="430"/>
        <end position="581"/>
    </location>
</feature>
<dbReference type="Gene3D" id="2.60.200.20">
    <property type="match status" value="1"/>
</dbReference>
<feature type="domain" description="FHA" evidence="8">
    <location>
        <begin position="122"/>
        <end position="200"/>
    </location>
</feature>
<dbReference type="PRINTS" id="PR00053">
    <property type="entry name" value="FORKHEAD"/>
</dbReference>
<dbReference type="GO" id="GO:0000978">
    <property type="term" value="F:RNA polymerase II cis-regulatory region sequence-specific DNA binding"/>
    <property type="evidence" value="ECO:0007669"/>
    <property type="project" value="TreeGrafter"/>
</dbReference>
<dbReference type="InterPro" id="IPR036388">
    <property type="entry name" value="WH-like_DNA-bd_sf"/>
</dbReference>
<reference evidence="10 11" key="1">
    <citation type="submission" date="2018-05" db="EMBL/GenBank/DDBJ databases">
        <title>Draft genome sequence of Scytalidium lignicola DSM 105466, a ubiquitous saprotrophic fungus.</title>
        <authorList>
            <person name="Buettner E."/>
            <person name="Gebauer A.M."/>
            <person name="Hofrichter M."/>
            <person name="Liers C."/>
            <person name="Kellner H."/>
        </authorList>
    </citation>
    <scope>NUCLEOTIDE SEQUENCE [LARGE SCALE GENOMIC DNA]</scope>
    <source>
        <strain evidence="10 11">DSM 105466</strain>
    </source>
</reference>
<dbReference type="InterPro" id="IPR001766">
    <property type="entry name" value="Fork_head_dom"/>
</dbReference>
<dbReference type="Gene3D" id="1.10.10.10">
    <property type="entry name" value="Winged helix-like DNA-binding domain superfamily/Winged helix DNA-binding domain"/>
    <property type="match status" value="1"/>
</dbReference>
<dbReference type="InterPro" id="IPR036390">
    <property type="entry name" value="WH_DNA-bd_sf"/>
</dbReference>
<sequence length="679" mass="73926">MPLSTKRSQRGRREVIKSEPEEAEMPDSSPSRPMKRRKKADEPAHKTPSQIPKLPLDRSGIPMDDQELISAVVPYLSMPDHFVQASRDHANALHEKHSKDGVQAFAKLAGQDWTFYIKKLRNNIGRPPEGLNSADLMHKDIHADDFSPDAPDNESRIHVDLGPSKMISRLHAEIFFDTDSERWNIIVNGRNGVRIDGNMLRRGEQQILVSGRVIEIGGVEMMFVLPEVDGSIQIHRRYLQRAGLIRSDHDEAQEQRQRPSTANEQRSSSTQATTLGQSALPGPLPIAPAPPDYKRPGTPPSTNPKAPFSAGKSPGYANGGTILMNADDVDLSLDTNQHIKPSYSYAQMISQAILDAEDEKLNLNGIYNYIMDKYAYYRHQHGGGWQNSIRHNLSLNKAFHKIARTSDEPGKGMKWCIVPEAREEMAKNCVRGGRGGHRGSSVPGSPGNLGYLSRAARDGAGGQVSAQKAKPSSPAGSPALSSFNSTVQFTPDRPAQGPILQDSLPGDGSPLPRHRRSHNSTFGLSDNMPGSPPVLSSSYLQEEGSSFVTPAPHRVHPRLAPPSTAQRPSQHMPTSSPAPFWKYADIGSTPLKGASFDISPIKRSGPIPPSSSPPPADRRSAAGSPSRTGYTTKSEIHDVDDLEEEDQGFDLTRGFQSIGSYHAPVSSGLPVASALNSHA</sequence>
<dbReference type="SMART" id="SM00339">
    <property type="entry name" value="FH"/>
    <property type="match status" value="1"/>
</dbReference>
<accession>A0A3E2H0Y7</accession>
<feature type="non-terminal residue" evidence="10">
    <location>
        <position position="1"/>
    </location>
</feature>
<feature type="compositionally biased region" description="Basic and acidic residues" evidence="7">
    <location>
        <begin position="11"/>
        <end position="20"/>
    </location>
</feature>
<proteinExistence type="predicted"/>
<evidence type="ECO:0000256" key="1">
    <source>
        <dbReference type="ARBA" id="ARBA00004123"/>
    </source>
</evidence>
<feature type="compositionally biased region" description="Polar residues" evidence="7">
    <location>
        <begin position="563"/>
        <end position="577"/>
    </location>
</feature>
<feature type="region of interest" description="Disordered" evidence="7">
    <location>
        <begin position="245"/>
        <end position="314"/>
    </location>
</feature>
<feature type="non-terminal residue" evidence="10">
    <location>
        <position position="679"/>
    </location>
</feature>
<dbReference type="GO" id="GO:0005634">
    <property type="term" value="C:nucleus"/>
    <property type="evidence" value="ECO:0007669"/>
    <property type="project" value="UniProtKB-SubCell"/>
</dbReference>
<dbReference type="STRING" id="5539.A0A3E2H0Y7"/>
<comment type="subcellular location">
    <subcellularLocation>
        <location evidence="1 6">Nucleus</location>
    </subcellularLocation>
</comment>
<evidence type="ECO:0000313" key="10">
    <source>
        <dbReference type="EMBL" id="RFU27011.1"/>
    </source>
</evidence>
<comment type="caution">
    <text evidence="10">The sequence shown here is derived from an EMBL/GenBank/DDBJ whole genome shotgun (WGS) entry which is preliminary data.</text>
</comment>
<protein>
    <recommendedName>
        <fullName evidence="12">Fork-head domain-containing protein</fullName>
    </recommendedName>
</protein>
<keyword evidence="4" id="KW-0804">Transcription</keyword>
<dbReference type="SUPFAM" id="SSF49879">
    <property type="entry name" value="SMAD/FHA domain"/>
    <property type="match status" value="1"/>
</dbReference>
<evidence type="ECO:0000259" key="9">
    <source>
        <dbReference type="PROSITE" id="PS50039"/>
    </source>
</evidence>
<dbReference type="PROSITE" id="PS00658">
    <property type="entry name" value="FORK_HEAD_2"/>
    <property type="match status" value="1"/>
</dbReference>
<evidence type="ECO:0000256" key="3">
    <source>
        <dbReference type="ARBA" id="ARBA00023125"/>
    </source>
</evidence>
<dbReference type="InterPro" id="IPR030456">
    <property type="entry name" value="TF_fork_head_CS_2"/>
</dbReference>
<evidence type="ECO:0008006" key="12">
    <source>
        <dbReference type="Google" id="ProtNLM"/>
    </source>
</evidence>
<dbReference type="CDD" id="cd22701">
    <property type="entry name" value="FHA_FKH1-like"/>
    <property type="match status" value="1"/>
</dbReference>
<dbReference type="Proteomes" id="UP000258309">
    <property type="component" value="Unassembled WGS sequence"/>
</dbReference>
<evidence type="ECO:0000313" key="11">
    <source>
        <dbReference type="Proteomes" id="UP000258309"/>
    </source>
</evidence>
<feature type="compositionally biased region" description="Low complexity" evidence="7">
    <location>
        <begin position="465"/>
        <end position="482"/>
    </location>
</feature>
<feature type="region of interest" description="Disordered" evidence="7">
    <location>
        <begin position="1"/>
        <end position="60"/>
    </location>
</feature>
<feature type="DNA-binding region" description="Fork-head" evidence="6">
    <location>
        <begin position="340"/>
        <end position="428"/>
    </location>
</feature>
<gene>
    <name evidence="10" type="ORF">B7463_g9334</name>
</gene>
<keyword evidence="5 6" id="KW-0539">Nucleus</keyword>
<dbReference type="PANTHER" id="PTHR45881:SF1">
    <property type="entry name" value="FORK HEAD PROTEIN HOMOLOG 2"/>
    <property type="match status" value="1"/>
</dbReference>
<organism evidence="10 11">
    <name type="scientific">Scytalidium lignicola</name>
    <name type="common">Hyphomycete</name>
    <dbReference type="NCBI Taxonomy" id="5539"/>
    <lineage>
        <taxon>Eukaryota</taxon>
        <taxon>Fungi</taxon>
        <taxon>Dikarya</taxon>
        <taxon>Ascomycota</taxon>
        <taxon>Pezizomycotina</taxon>
        <taxon>Leotiomycetes</taxon>
        <taxon>Leotiomycetes incertae sedis</taxon>
        <taxon>Scytalidium</taxon>
    </lineage>
</organism>
<dbReference type="EMBL" id="NCSJ02000228">
    <property type="protein sequence ID" value="RFU27011.1"/>
    <property type="molecule type" value="Genomic_DNA"/>
</dbReference>
<evidence type="ECO:0000259" key="8">
    <source>
        <dbReference type="PROSITE" id="PS50006"/>
    </source>
</evidence>
<dbReference type="InterPro" id="IPR000253">
    <property type="entry name" value="FHA_dom"/>
</dbReference>
<keyword evidence="11" id="KW-1185">Reference proteome</keyword>
<dbReference type="Pfam" id="PF00498">
    <property type="entry name" value="FHA"/>
    <property type="match status" value="1"/>
</dbReference>
<feature type="compositionally biased region" description="Polar residues" evidence="7">
    <location>
        <begin position="534"/>
        <end position="548"/>
    </location>
</feature>
<dbReference type="GO" id="GO:0000981">
    <property type="term" value="F:DNA-binding transcription factor activity, RNA polymerase II-specific"/>
    <property type="evidence" value="ECO:0007669"/>
    <property type="project" value="TreeGrafter"/>
</dbReference>
<name>A0A3E2H0Y7_SCYLI</name>
<dbReference type="Pfam" id="PF00250">
    <property type="entry name" value="Forkhead"/>
    <property type="match status" value="1"/>
</dbReference>
<evidence type="ECO:0000256" key="4">
    <source>
        <dbReference type="ARBA" id="ARBA00023163"/>
    </source>
</evidence>
<dbReference type="PROSITE" id="PS50006">
    <property type="entry name" value="FHA_DOMAIN"/>
    <property type="match status" value="1"/>
</dbReference>
<dbReference type="PANTHER" id="PTHR45881">
    <property type="entry name" value="CHECKPOINT SUPPRESSOR 1-LIKE, ISOFORM A-RELATED"/>
    <property type="match status" value="1"/>
</dbReference>
<evidence type="ECO:0000256" key="2">
    <source>
        <dbReference type="ARBA" id="ARBA00023015"/>
    </source>
</evidence>
<evidence type="ECO:0000256" key="5">
    <source>
        <dbReference type="ARBA" id="ARBA00023242"/>
    </source>
</evidence>
<feature type="domain" description="Fork-head" evidence="9">
    <location>
        <begin position="340"/>
        <end position="428"/>
    </location>
</feature>
<dbReference type="OMA" id="EKYAFYR"/>
<feature type="compositionally biased region" description="Pro residues" evidence="7">
    <location>
        <begin position="606"/>
        <end position="615"/>
    </location>
</feature>
<feature type="compositionally biased region" description="Pro residues" evidence="7">
    <location>
        <begin position="282"/>
        <end position="302"/>
    </location>
</feature>
<feature type="compositionally biased region" description="Polar residues" evidence="7">
    <location>
        <begin position="258"/>
        <end position="277"/>
    </location>
</feature>
<dbReference type="InterPro" id="IPR008984">
    <property type="entry name" value="SMAD_FHA_dom_sf"/>
</dbReference>
<keyword evidence="2" id="KW-0805">Transcription regulation</keyword>